<dbReference type="EC" id="2.7.1.23" evidence="6"/>
<evidence type="ECO:0000256" key="1">
    <source>
        <dbReference type="ARBA" id="ARBA00022679"/>
    </source>
</evidence>
<dbReference type="InterPro" id="IPR016064">
    <property type="entry name" value="NAD/diacylglycerol_kinase_sf"/>
</dbReference>
<organism evidence="7 8">
    <name type="scientific">Prochlorococcus marinus str. MIT 9314</name>
    <dbReference type="NCBI Taxonomy" id="167548"/>
    <lineage>
        <taxon>Bacteria</taxon>
        <taxon>Bacillati</taxon>
        <taxon>Cyanobacteriota</taxon>
        <taxon>Cyanophyceae</taxon>
        <taxon>Synechococcales</taxon>
        <taxon>Prochlorococcaceae</taxon>
        <taxon>Prochlorococcus</taxon>
    </lineage>
</organism>
<gene>
    <name evidence="6" type="primary">nadK</name>
    <name evidence="7" type="ORF">EU98_1072</name>
</gene>
<evidence type="ECO:0000313" key="8">
    <source>
        <dbReference type="Proteomes" id="UP000030533"/>
    </source>
</evidence>
<feature type="active site" description="Proton acceptor" evidence="6">
    <location>
        <position position="67"/>
    </location>
</feature>
<evidence type="ECO:0000256" key="4">
    <source>
        <dbReference type="ARBA" id="ARBA00023027"/>
    </source>
</evidence>
<comment type="subcellular location">
    <subcellularLocation>
        <location evidence="6">Cytoplasm</location>
    </subcellularLocation>
</comment>
<reference evidence="8" key="1">
    <citation type="journal article" date="2014" name="Sci. Data">
        <title>Genomes of diverse isolates of the marine cyanobacterium Prochlorococcus.</title>
        <authorList>
            <person name="Biller S."/>
            <person name="Berube P."/>
            <person name="Thompson J."/>
            <person name="Kelly L."/>
            <person name="Roggensack S."/>
            <person name="Awad L."/>
            <person name="Roache-Johnson K."/>
            <person name="Ding H."/>
            <person name="Giovannoni S.J."/>
            <person name="Moore L.R."/>
            <person name="Chisholm S.W."/>
        </authorList>
    </citation>
    <scope>NUCLEOTIDE SEQUENCE [LARGE SCALE GENOMIC DNA]</scope>
    <source>
        <strain evidence="8">MIT 9314</strain>
    </source>
</reference>
<dbReference type="SUPFAM" id="SSF111331">
    <property type="entry name" value="NAD kinase/diacylglycerol kinase-like"/>
    <property type="match status" value="1"/>
</dbReference>
<dbReference type="NCBIfam" id="NF002731">
    <property type="entry name" value="PRK02645.1"/>
    <property type="match status" value="1"/>
</dbReference>
<dbReference type="AlphaFoldDB" id="A0A0A2AI05"/>
<comment type="similarity">
    <text evidence="6">Belongs to the NAD kinase family.</text>
</comment>
<dbReference type="Gene3D" id="2.60.200.30">
    <property type="entry name" value="Probable inorganic polyphosphate/atp-NAD kinase, domain 2"/>
    <property type="match status" value="1"/>
</dbReference>
<dbReference type="Gene3D" id="3.40.50.10330">
    <property type="entry name" value="Probable inorganic polyphosphate/atp-NAD kinase, domain 1"/>
    <property type="match status" value="1"/>
</dbReference>
<evidence type="ECO:0000256" key="3">
    <source>
        <dbReference type="ARBA" id="ARBA00022857"/>
    </source>
</evidence>
<comment type="caution">
    <text evidence="7">The sequence shown here is derived from an EMBL/GenBank/DDBJ whole genome shotgun (WGS) entry which is preliminary data.</text>
</comment>
<dbReference type="Proteomes" id="UP000030533">
    <property type="component" value="Unassembled WGS sequence"/>
</dbReference>
<feature type="binding site" evidence="6">
    <location>
        <begin position="67"/>
        <end position="68"/>
    </location>
    <ligand>
        <name>NAD(+)</name>
        <dbReference type="ChEBI" id="CHEBI:57540"/>
    </ligand>
</feature>
<accession>A0A0A2AI05</accession>
<name>A0A0A2AI05_PROMR</name>
<dbReference type="eggNOG" id="COG0061">
    <property type="taxonomic scope" value="Bacteria"/>
</dbReference>
<dbReference type="EMBL" id="JNAO01000010">
    <property type="protein sequence ID" value="KGG01231.1"/>
    <property type="molecule type" value="Genomic_DNA"/>
</dbReference>
<dbReference type="Pfam" id="PF20143">
    <property type="entry name" value="NAD_kinase_C"/>
    <property type="match status" value="1"/>
</dbReference>
<dbReference type="Pfam" id="PF01513">
    <property type="entry name" value="NAD_kinase"/>
    <property type="match status" value="1"/>
</dbReference>
<dbReference type="GO" id="GO:0046872">
    <property type="term" value="F:metal ion binding"/>
    <property type="evidence" value="ECO:0007669"/>
    <property type="project" value="UniProtKB-UniRule"/>
</dbReference>
<dbReference type="GO" id="GO:0006741">
    <property type="term" value="P:NADP+ biosynthetic process"/>
    <property type="evidence" value="ECO:0007669"/>
    <property type="project" value="UniProtKB-UniRule"/>
</dbReference>
<dbReference type="PANTHER" id="PTHR20275">
    <property type="entry name" value="NAD KINASE"/>
    <property type="match status" value="1"/>
</dbReference>
<comment type="catalytic activity">
    <reaction evidence="5 6">
        <text>NAD(+) + ATP = ADP + NADP(+) + H(+)</text>
        <dbReference type="Rhea" id="RHEA:18629"/>
        <dbReference type="ChEBI" id="CHEBI:15378"/>
        <dbReference type="ChEBI" id="CHEBI:30616"/>
        <dbReference type="ChEBI" id="CHEBI:57540"/>
        <dbReference type="ChEBI" id="CHEBI:58349"/>
        <dbReference type="ChEBI" id="CHEBI:456216"/>
        <dbReference type="EC" id="2.7.1.23"/>
    </reaction>
</comment>
<dbReference type="InterPro" id="IPR017438">
    <property type="entry name" value="ATP-NAD_kinase_N"/>
</dbReference>
<evidence type="ECO:0000256" key="2">
    <source>
        <dbReference type="ARBA" id="ARBA00022777"/>
    </source>
</evidence>
<evidence type="ECO:0000256" key="6">
    <source>
        <dbReference type="HAMAP-Rule" id="MF_00361"/>
    </source>
</evidence>
<dbReference type="InterPro" id="IPR002504">
    <property type="entry name" value="NADK"/>
</dbReference>
<dbReference type="GO" id="GO:0005524">
    <property type="term" value="F:ATP binding"/>
    <property type="evidence" value="ECO:0007669"/>
    <property type="project" value="UniProtKB-KW"/>
</dbReference>
<keyword evidence="6" id="KW-0067">ATP-binding</keyword>
<dbReference type="STRING" id="167548.EU98_1072"/>
<keyword evidence="3 6" id="KW-0521">NADP</keyword>
<protein>
    <recommendedName>
        <fullName evidence="6">NAD kinase</fullName>
        <ecNumber evidence="6">2.7.1.23</ecNumber>
    </recommendedName>
    <alternativeName>
        <fullName evidence="6">ATP-dependent NAD kinase</fullName>
    </alternativeName>
</protein>
<dbReference type="InterPro" id="IPR017437">
    <property type="entry name" value="ATP-NAD_kinase_PpnK-typ_C"/>
</dbReference>
<keyword evidence="1 6" id="KW-0808">Transferase</keyword>
<keyword evidence="4 6" id="KW-0520">NAD</keyword>
<dbReference type="HAMAP" id="MF_00361">
    <property type="entry name" value="NAD_kinase"/>
    <property type="match status" value="1"/>
</dbReference>
<comment type="function">
    <text evidence="6">Involved in the regulation of the intracellular balance of NAD and NADP, and is a key enzyme in the biosynthesis of NADP. Catalyzes specifically the phosphorylation on 2'-hydroxyl of the adenosine moiety of NAD to yield NADP.</text>
</comment>
<dbReference type="GO" id="GO:0005737">
    <property type="term" value="C:cytoplasm"/>
    <property type="evidence" value="ECO:0007669"/>
    <property type="project" value="UniProtKB-SubCell"/>
</dbReference>
<feature type="binding site" evidence="6">
    <location>
        <position position="180"/>
    </location>
    <ligand>
        <name>NAD(+)</name>
        <dbReference type="ChEBI" id="CHEBI:57540"/>
    </ligand>
</feature>
<sequence length="303" mass="33988">MKLSLVLIVYRSDSSIAQEASKFCEEVLKAKNIKSNRIESDFHKDEIEKYFSNSESQPNIGIVLGGDGTFLKCANALADYDIPLLSINIGGNLGFLTQEKEFLFDKSFIEILENEEYLIDFRNRLNCNVCIEGTCSEKKTIKSYNALNDFYFKSVEEDISPTNQIQIEINNEKVNEYKGDGLIVATTTGSTAYSMAAGGPIVHPSIDGMIINPICPMSLASRPIVIPNTSTVIIKPVKKSKGEIKLWTDGSKCMTIKENYYCEIKKGKSPCKIIKFKKSTSYYNTLIKKLDWKGDLSPKNFKN</sequence>
<dbReference type="GO" id="GO:0003951">
    <property type="term" value="F:NAD+ kinase activity"/>
    <property type="evidence" value="ECO:0007669"/>
    <property type="project" value="UniProtKB-UniRule"/>
</dbReference>
<feature type="binding site" evidence="6">
    <location>
        <position position="72"/>
    </location>
    <ligand>
        <name>NAD(+)</name>
        <dbReference type="ChEBI" id="CHEBI:57540"/>
    </ligand>
</feature>
<dbReference type="GO" id="GO:0051287">
    <property type="term" value="F:NAD binding"/>
    <property type="evidence" value="ECO:0007669"/>
    <property type="project" value="UniProtKB-ARBA"/>
</dbReference>
<feature type="binding site" evidence="6">
    <location>
        <begin position="148"/>
        <end position="149"/>
    </location>
    <ligand>
        <name>NAD(+)</name>
        <dbReference type="ChEBI" id="CHEBI:57540"/>
    </ligand>
</feature>
<evidence type="ECO:0000256" key="5">
    <source>
        <dbReference type="ARBA" id="ARBA00047925"/>
    </source>
</evidence>
<keyword evidence="6" id="KW-0963">Cytoplasm</keyword>
<proteinExistence type="inferred from homology"/>
<dbReference type="PANTHER" id="PTHR20275:SF0">
    <property type="entry name" value="NAD KINASE"/>
    <property type="match status" value="1"/>
</dbReference>
<comment type="cofactor">
    <cofactor evidence="6">
        <name>a divalent metal cation</name>
        <dbReference type="ChEBI" id="CHEBI:60240"/>
    </cofactor>
</comment>
<feature type="binding site" evidence="6">
    <location>
        <position position="178"/>
    </location>
    <ligand>
        <name>NAD(+)</name>
        <dbReference type="ChEBI" id="CHEBI:57540"/>
    </ligand>
</feature>
<keyword evidence="2 6" id="KW-0418">Kinase</keyword>
<keyword evidence="6" id="KW-0547">Nucleotide-binding</keyword>
<dbReference type="GO" id="GO:0019674">
    <property type="term" value="P:NAD+ metabolic process"/>
    <property type="evidence" value="ECO:0007669"/>
    <property type="project" value="InterPro"/>
</dbReference>
<evidence type="ECO:0000313" key="7">
    <source>
        <dbReference type="EMBL" id="KGG01231.1"/>
    </source>
</evidence>
<comment type="caution">
    <text evidence="6">Lacks conserved residue(s) required for the propagation of feature annotation.</text>
</comment>
<dbReference type="RefSeq" id="WP_032515837.1">
    <property type="nucleotide sequence ID" value="NZ_JNAO01000010.1"/>
</dbReference>